<geneLocation type="mitochondrion" evidence="2"/>
<feature type="transmembrane region" description="Helical" evidence="1">
    <location>
        <begin position="62"/>
        <end position="80"/>
    </location>
</feature>
<keyword evidence="2" id="KW-0496">Mitochondrion</keyword>
<keyword evidence="1" id="KW-0812">Transmembrane</keyword>
<proteinExistence type="predicted"/>
<accession>A0A1I9VTT3</accession>
<dbReference type="RefSeq" id="YP_009318499.1">
    <property type="nucleotide sequence ID" value="NC_031872.1"/>
</dbReference>
<feature type="transmembrane region" description="Helical" evidence="1">
    <location>
        <begin position="141"/>
        <end position="161"/>
    </location>
</feature>
<sequence>MVRRYGIMHLISFSMLLMGGIISLSSLSMMGNWFGLEVMNFSFFFFFFLMDNRGLLLSLMMYFWLSGVTGFSLLFGYLLMSTMVGVGSIIFFMALLLKFGCFPFMGWVLFLYKYLDFFTLFMLSSVMKFPLFMFLDFIGMKVVLFALMMGLVSILISMVGSMEIDLKLILAFSTIGVLGDLLFFYFFGFDFFVMMFSFYSVVLGLVILVSFISVNWSMSMGDSLGMPVGGMFMMFFFMLFGLPPFISFFLKIYFFYTISMSGMFSWLIVFLYFFFLVFMGVNYYRVFIMADFITEVSSSMMMSVKSFSVEEVVGLLYIFSIFLFFGNFIM</sequence>
<reference evidence="2" key="1">
    <citation type="journal article" date="2016" name="PLoS ONE">
        <title>Mitochondrial Genomes of Kinorhyncha: trnM Duplication and New Gene Orders within Animals.</title>
        <authorList>
            <person name="Popova O.V."/>
            <person name="Mikhailov K.V."/>
            <person name="Nikitin M.A."/>
            <person name="Logacheva M.D."/>
            <person name="Penin A.A."/>
            <person name="Muntyan M.S."/>
            <person name="Kedrova O.S."/>
            <person name="Petrov N.B."/>
            <person name="Panchin Y.V."/>
            <person name="Aleoshin V.V."/>
        </authorList>
    </citation>
    <scope>NUCLEOTIDE SEQUENCE</scope>
</reference>
<keyword evidence="1" id="KW-0472">Membrane</keyword>
<dbReference type="CTD" id="4536"/>
<feature type="transmembrane region" description="Helical" evidence="1">
    <location>
        <begin position="33"/>
        <end position="50"/>
    </location>
</feature>
<gene>
    <name evidence="2" type="primary">ND2</name>
</gene>
<organism evidence="2">
    <name type="scientific">Setaphyes kielensis</name>
    <dbReference type="NCBI Taxonomy" id="3298910"/>
    <lineage>
        <taxon>Eukaryota</taxon>
        <taxon>Metazoa</taxon>
        <taxon>Ecdysozoa</taxon>
        <taxon>Scalidophora</taxon>
        <taxon>Kinorhyncha</taxon>
        <taxon>Allomalorhagida</taxon>
        <taxon>Pycnophyidae</taxon>
        <taxon>Setaphyes</taxon>
    </lineage>
</organism>
<dbReference type="AlphaFoldDB" id="A0A1I9VTT3"/>
<feature type="transmembrane region" description="Helical" evidence="1">
    <location>
        <begin position="307"/>
        <end position="329"/>
    </location>
</feature>
<feature type="transmembrane region" description="Helical" evidence="1">
    <location>
        <begin position="86"/>
        <end position="110"/>
    </location>
</feature>
<evidence type="ECO:0000256" key="1">
    <source>
        <dbReference type="SAM" id="Phobius"/>
    </source>
</evidence>
<protein>
    <submittedName>
        <fullName evidence="2">NADH dehydrogenase subunit 2</fullName>
    </submittedName>
</protein>
<feature type="transmembrane region" description="Helical" evidence="1">
    <location>
        <begin position="193"/>
        <end position="214"/>
    </location>
</feature>
<dbReference type="EMBL" id="KU975551">
    <property type="protein sequence ID" value="APA17406.1"/>
    <property type="molecule type" value="Genomic_DNA"/>
</dbReference>
<feature type="transmembrane region" description="Helical" evidence="1">
    <location>
        <begin position="168"/>
        <end position="187"/>
    </location>
</feature>
<evidence type="ECO:0000313" key="2">
    <source>
        <dbReference type="EMBL" id="APA17406.1"/>
    </source>
</evidence>
<feature type="transmembrane region" description="Helical" evidence="1">
    <location>
        <begin position="264"/>
        <end position="286"/>
    </location>
</feature>
<feature type="transmembrane region" description="Helical" evidence="1">
    <location>
        <begin position="7"/>
        <end position="27"/>
    </location>
</feature>
<feature type="transmembrane region" description="Helical" evidence="1">
    <location>
        <begin position="235"/>
        <end position="258"/>
    </location>
</feature>
<name>A0A1I9VTT3_9BILA</name>
<keyword evidence="1" id="KW-1133">Transmembrane helix</keyword>
<dbReference type="GeneID" id="30219885"/>